<accession>A0A7W4VNI3</accession>
<dbReference type="AlphaFoldDB" id="A0A7W4VNI3"/>
<evidence type="ECO:0000313" key="2">
    <source>
        <dbReference type="EMBL" id="MBB3020427.1"/>
    </source>
</evidence>
<dbReference type="EMBL" id="JACHWB010000004">
    <property type="protein sequence ID" value="MBB3020427.1"/>
    <property type="molecule type" value="Genomic_DNA"/>
</dbReference>
<reference evidence="2 3" key="1">
    <citation type="submission" date="2020-08" db="EMBL/GenBank/DDBJ databases">
        <title>The Agave Microbiome: Exploring the role of microbial communities in plant adaptations to desert environments.</title>
        <authorList>
            <person name="Partida-Martinez L.P."/>
        </authorList>
    </citation>
    <scope>NUCLEOTIDE SEQUENCE [LARGE SCALE GENOMIC DNA]</scope>
    <source>
        <strain evidence="2 3">AT3.9</strain>
    </source>
</reference>
<gene>
    <name evidence="2" type="ORF">FHR70_003508</name>
</gene>
<organism evidence="2 3">
    <name type="scientific">Microvirga lupini</name>
    <dbReference type="NCBI Taxonomy" id="420324"/>
    <lineage>
        <taxon>Bacteria</taxon>
        <taxon>Pseudomonadati</taxon>
        <taxon>Pseudomonadota</taxon>
        <taxon>Alphaproteobacteria</taxon>
        <taxon>Hyphomicrobiales</taxon>
        <taxon>Methylobacteriaceae</taxon>
        <taxon>Microvirga</taxon>
    </lineage>
</organism>
<keyword evidence="3" id="KW-1185">Reference proteome</keyword>
<protein>
    <recommendedName>
        <fullName evidence="1">DUF4145 domain-containing protein</fullName>
    </recommendedName>
</protein>
<dbReference type="Proteomes" id="UP000532010">
    <property type="component" value="Unassembled WGS sequence"/>
</dbReference>
<dbReference type="InterPro" id="IPR025285">
    <property type="entry name" value="DUF4145"/>
</dbReference>
<proteinExistence type="predicted"/>
<feature type="domain" description="DUF4145" evidence="1">
    <location>
        <begin position="140"/>
        <end position="223"/>
    </location>
</feature>
<evidence type="ECO:0000259" key="1">
    <source>
        <dbReference type="Pfam" id="PF13643"/>
    </source>
</evidence>
<comment type="caution">
    <text evidence="2">The sequence shown here is derived from an EMBL/GenBank/DDBJ whole genome shotgun (WGS) entry which is preliminary data.</text>
</comment>
<evidence type="ECO:0000313" key="3">
    <source>
        <dbReference type="Proteomes" id="UP000532010"/>
    </source>
</evidence>
<dbReference type="Pfam" id="PF13643">
    <property type="entry name" value="DUF4145"/>
    <property type="match status" value="1"/>
</dbReference>
<dbReference type="RefSeq" id="WP_183452386.1">
    <property type="nucleotide sequence ID" value="NZ_JACHWB010000004.1"/>
</dbReference>
<name>A0A7W4VNI3_9HYPH</name>
<sequence>MTKHTPPTLGTDSFNCPHCAALAHQHWYKLLAEPFEREVRPFVTDEGTIEDIRKNRNLDEEQKASLLKWAEKSRSRQPFIDRLDSGMWSQSEVGNLWLSRCFSCRGITVWVGDKTVYPDVKFEVAPNEDLPLEVKADFEEAAIIVQHSPRGAAALLRLAIQRLLKHLGEKGDNINEDIASLVKKGLNQRIQQALDIVRVIGNNAVHPGQVDLRDDRETAIKLFGLVNLIADQMITQPNQIDSMFNGLPEGARKSIERRDQ</sequence>